<dbReference type="OrthoDB" id="10265171at2759"/>
<dbReference type="EMBL" id="QPKB01000006">
    <property type="protein sequence ID" value="RWR87881.1"/>
    <property type="molecule type" value="Genomic_DNA"/>
</dbReference>
<accession>A0A3S3QQ25</accession>
<dbReference type="AlphaFoldDB" id="A0A3S3QQ25"/>
<reference evidence="4 5" key="1">
    <citation type="journal article" date="2019" name="Nat. Plants">
        <title>Stout camphor tree genome fills gaps in understanding of flowering plant genome evolution.</title>
        <authorList>
            <person name="Chaw S.M."/>
            <person name="Liu Y.C."/>
            <person name="Wu Y.W."/>
            <person name="Wang H.Y."/>
            <person name="Lin C.I."/>
            <person name="Wu C.S."/>
            <person name="Ke H.M."/>
            <person name="Chang L.Y."/>
            <person name="Hsu C.Y."/>
            <person name="Yang H.T."/>
            <person name="Sudianto E."/>
            <person name="Hsu M.H."/>
            <person name="Wu K.P."/>
            <person name="Wang L.N."/>
            <person name="Leebens-Mack J.H."/>
            <person name="Tsai I.J."/>
        </authorList>
    </citation>
    <scope>NUCLEOTIDE SEQUENCE [LARGE SCALE GENOMIC DNA]</scope>
    <source>
        <strain evidence="5">cv. Chaw 1501</strain>
        <tissue evidence="4">Young leaves</tissue>
    </source>
</reference>
<evidence type="ECO:0000256" key="2">
    <source>
        <dbReference type="SAM" id="MobiDB-lite"/>
    </source>
</evidence>
<organism evidence="4 5">
    <name type="scientific">Cinnamomum micranthum f. kanehirae</name>
    <dbReference type="NCBI Taxonomy" id="337451"/>
    <lineage>
        <taxon>Eukaryota</taxon>
        <taxon>Viridiplantae</taxon>
        <taxon>Streptophyta</taxon>
        <taxon>Embryophyta</taxon>
        <taxon>Tracheophyta</taxon>
        <taxon>Spermatophyta</taxon>
        <taxon>Magnoliopsida</taxon>
        <taxon>Magnoliidae</taxon>
        <taxon>Laurales</taxon>
        <taxon>Lauraceae</taxon>
        <taxon>Cinnamomum</taxon>
    </lineage>
</organism>
<proteinExistence type="inferred from homology"/>
<sequence length="228" mass="24371">MIAAALLGERDQNLMQMQPMMAGFNPNSVTTDMIQQYLDENKQLILQILDSQSSGKLGECAENQARLQRNLMYLATIADSQPQPSPSYAQFPSNAIMQPDARYMQHQQAQQMTPQSLMAAPSSMLYGQQSLSTLQQQSLHSQLGMSSGANNGLHLLQGETGVGGNGAVTSRGFPDFGRNSGEVLQLVSRGLMGGVKQEPGNGVSSEGRGGHSADGPETLYLKVPGEGN</sequence>
<feature type="region of interest" description="Disordered" evidence="2">
    <location>
        <begin position="193"/>
        <end position="228"/>
    </location>
</feature>
<evidence type="ECO:0000313" key="4">
    <source>
        <dbReference type="EMBL" id="RWR87881.1"/>
    </source>
</evidence>
<name>A0A3S3QQ25_9MAGN</name>
<feature type="domain" description="SS18 N-terminal" evidence="3">
    <location>
        <begin position="28"/>
        <end position="85"/>
    </location>
</feature>
<dbReference type="Proteomes" id="UP000283530">
    <property type="component" value="Unassembled WGS sequence"/>
</dbReference>
<comment type="caution">
    <text evidence="4">The sequence shown here is derived from an EMBL/GenBank/DDBJ whole genome shotgun (WGS) entry which is preliminary data.</text>
</comment>
<dbReference type="InterPro" id="IPR007726">
    <property type="entry name" value="SS18_N"/>
</dbReference>
<protein>
    <submittedName>
        <fullName evidence="4">Calcium-responsive transcription coactivator</fullName>
    </submittedName>
</protein>
<evidence type="ECO:0000259" key="3">
    <source>
        <dbReference type="Pfam" id="PF05030"/>
    </source>
</evidence>
<evidence type="ECO:0000313" key="5">
    <source>
        <dbReference type="Proteomes" id="UP000283530"/>
    </source>
</evidence>
<dbReference type="STRING" id="337451.A0A3S3QQ25"/>
<dbReference type="Pfam" id="PF05030">
    <property type="entry name" value="SSXT"/>
    <property type="match status" value="1"/>
</dbReference>
<keyword evidence="5" id="KW-1185">Reference proteome</keyword>
<comment type="similarity">
    <text evidence="1">Belongs to the SS18 family.</text>
</comment>
<gene>
    <name evidence="4" type="ORF">CKAN_01684200</name>
</gene>
<evidence type="ECO:0000256" key="1">
    <source>
        <dbReference type="ARBA" id="ARBA00007945"/>
    </source>
</evidence>